<organism evidence="2 3">
    <name type="scientific">Kitasatospora kazusensis</name>
    <dbReference type="NCBI Taxonomy" id="407974"/>
    <lineage>
        <taxon>Bacteria</taxon>
        <taxon>Bacillati</taxon>
        <taxon>Actinomycetota</taxon>
        <taxon>Actinomycetes</taxon>
        <taxon>Kitasatosporales</taxon>
        <taxon>Streptomycetaceae</taxon>
        <taxon>Kitasatospora</taxon>
    </lineage>
</organism>
<sequence length="53" mass="6320">MALLIRRRARPRPGPYLPEERPVSYLLWLLFWLADAVLAGVGVRELIRRGWYR</sequence>
<evidence type="ECO:0000256" key="1">
    <source>
        <dbReference type="SAM" id="Phobius"/>
    </source>
</evidence>
<dbReference type="EMBL" id="BAAANT010000001">
    <property type="protein sequence ID" value="GAA2129881.1"/>
    <property type="molecule type" value="Genomic_DNA"/>
</dbReference>
<keyword evidence="1" id="KW-0812">Transmembrane</keyword>
<dbReference type="Proteomes" id="UP001422759">
    <property type="component" value="Unassembled WGS sequence"/>
</dbReference>
<reference evidence="2 3" key="1">
    <citation type="journal article" date="2019" name="Int. J. Syst. Evol. Microbiol.">
        <title>The Global Catalogue of Microorganisms (GCM) 10K type strain sequencing project: providing services to taxonomists for standard genome sequencing and annotation.</title>
        <authorList>
            <consortium name="The Broad Institute Genomics Platform"/>
            <consortium name="The Broad Institute Genome Sequencing Center for Infectious Disease"/>
            <person name="Wu L."/>
            <person name="Ma J."/>
        </authorList>
    </citation>
    <scope>NUCLEOTIDE SEQUENCE [LARGE SCALE GENOMIC DNA]</scope>
    <source>
        <strain evidence="2 3">JCM 14560</strain>
    </source>
</reference>
<protein>
    <submittedName>
        <fullName evidence="2">Uncharacterized protein</fullName>
    </submittedName>
</protein>
<gene>
    <name evidence="2" type="ORF">GCM10009760_01640</name>
</gene>
<keyword evidence="1" id="KW-0472">Membrane</keyword>
<keyword evidence="1" id="KW-1133">Transmembrane helix</keyword>
<accession>A0ABN2YMX9</accession>
<evidence type="ECO:0000313" key="3">
    <source>
        <dbReference type="Proteomes" id="UP001422759"/>
    </source>
</evidence>
<evidence type="ECO:0000313" key="2">
    <source>
        <dbReference type="EMBL" id="GAA2129881.1"/>
    </source>
</evidence>
<feature type="transmembrane region" description="Helical" evidence="1">
    <location>
        <begin position="25"/>
        <end position="47"/>
    </location>
</feature>
<name>A0ABN2YMX9_9ACTN</name>
<proteinExistence type="predicted"/>
<comment type="caution">
    <text evidence="2">The sequence shown here is derived from an EMBL/GenBank/DDBJ whole genome shotgun (WGS) entry which is preliminary data.</text>
</comment>
<keyword evidence="3" id="KW-1185">Reference proteome</keyword>